<feature type="compositionally biased region" description="Polar residues" evidence="1">
    <location>
        <begin position="1019"/>
        <end position="1029"/>
    </location>
</feature>
<accession>A0A665WDN7</accession>
<evidence type="ECO:0000256" key="1">
    <source>
        <dbReference type="SAM" id="MobiDB-lite"/>
    </source>
</evidence>
<dbReference type="GO" id="GO:0003723">
    <property type="term" value="F:RNA binding"/>
    <property type="evidence" value="ECO:0007669"/>
    <property type="project" value="InterPro"/>
</dbReference>
<dbReference type="InterPro" id="IPR042622">
    <property type="entry name" value="Znf106"/>
</dbReference>
<feature type="compositionally biased region" description="Polar residues" evidence="1">
    <location>
        <begin position="405"/>
        <end position="416"/>
    </location>
</feature>
<reference evidence="3" key="3">
    <citation type="submission" date="2025-09" db="UniProtKB">
        <authorList>
            <consortium name="Ensembl"/>
        </authorList>
    </citation>
    <scope>IDENTIFICATION</scope>
</reference>
<feature type="compositionally biased region" description="Basic and acidic residues" evidence="1">
    <location>
        <begin position="246"/>
        <end position="257"/>
    </location>
</feature>
<feature type="compositionally biased region" description="Basic and acidic residues" evidence="1">
    <location>
        <begin position="364"/>
        <end position="376"/>
    </location>
</feature>
<reference evidence="3" key="1">
    <citation type="submission" date="2021-04" db="EMBL/GenBank/DDBJ databases">
        <authorList>
            <consortium name="Wellcome Sanger Institute Data Sharing"/>
        </authorList>
    </citation>
    <scope>NUCLEOTIDE SEQUENCE [LARGE SCALE GENOMIC DNA]</scope>
</reference>
<dbReference type="SMART" id="SM00355">
    <property type="entry name" value="ZnF_C2H2"/>
    <property type="match status" value="3"/>
</dbReference>
<feature type="region of interest" description="Disordered" evidence="1">
    <location>
        <begin position="435"/>
        <end position="464"/>
    </location>
</feature>
<feature type="compositionally biased region" description="Acidic residues" evidence="1">
    <location>
        <begin position="993"/>
        <end position="1002"/>
    </location>
</feature>
<feature type="compositionally biased region" description="Basic and acidic residues" evidence="1">
    <location>
        <begin position="448"/>
        <end position="463"/>
    </location>
</feature>
<gene>
    <name evidence="3" type="primary">znf106b</name>
</gene>
<feature type="domain" description="C2H2-type" evidence="2">
    <location>
        <begin position="1348"/>
        <end position="1371"/>
    </location>
</feature>
<proteinExistence type="predicted"/>
<dbReference type="GO" id="GO:0017124">
    <property type="term" value="F:SH3 domain binding"/>
    <property type="evidence" value="ECO:0007669"/>
    <property type="project" value="TreeGrafter"/>
</dbReference>
<feature type="compositionally biased region" description="Polar residues" evidence="1">
    <location>
        <begin position="435"/>
        <end position="446"/>
    </location>
</feature>
<feature type="compositionally biased region" description="Basic residues" evidence="1">
    <location>
        <begin position="119"/>
        <end position="137"/>
    </location>
</feature>
<dbReference type="CDD" id="cd00200">
    <property type="entry name" value="WD40"/>
    <property type="match status" value="1"/>
</dbReference>
<dbReference type="InterPro" id="IPR036322">
    <property type="entry name" value="WD40_repeat_dom_sf"/>
</dbReference>
<dbReference type="InterPro" id="IPR015943">
    <property type="entry name" value="WD40/YVTN_repeat-like_dom_sf"/>
</dbReference>
<dbReference type="InParanoid" id="A0A665WDN7"/>
<organism evidence="3 4">
    <name type="scientific">Echeneis naucrates</name>
    <name type="common">Live sharksucker</name>
    <dbReference type="NCBI Taxonomy" id="173247"/>
    <lineage>
        <taxon>Eukaryota</taxon>
        <taxon>Metazoa</taxon>
        <taxon>Chordata</taxon>
        <taxon>Craniata</taxon>
        <taxon>Vertebrata</taxon>
        <taxon>Euteleostomi</taxon>
        <taxon>Actinopterygii</taxon>
        <taxon>Neopterygii</taxon>
        <taxon>Teleostei</taxon>
        <taxon>Neoteleostei</taxon>
        <taxon>Acanthomorphata</taxon>
        <taxon>Carangaria</taxon>
        <taxon>Carangiformes</taxon>
        <taxon>Echeneidae</taxon>
        <taxon>Echeneis</taxon>
    </lineage>
</organism>
<dbReference type="SMART" id="SM00320">
    <property type="entry name" value="WD40"/>
    <property type="match status" value="6"/>
</dbReference>
<feature type="compositionally biased region" description="Polar residues" evidence="1">
    <location>
        <begin position="377"/>
        <end position="394"/>
    </location>
</feature>
<dbReference type="GO" id="GO:0008270">
    <property type="term" value="F:zinc ion binding"/>
    <property type="evidence" value="ECO:0007669"/>
    <property type="project" value="InterPro"/>
</dbReference>
<protein>
    <recommendedName>
        <fullName evidence="2">C2H2-type domain-containing protein</fullName>
    </recommendedName>
</protein>
<dbReference type="PANTHER" id="PTHR14435">
    <property type="entry name" value="ZINC FINGER PROTEIN 106"/>
    <property type="match status" value="1"/>
</dbReference>
<sequence length="1401" mass="154589">MAETSAEKSSSRKGCSKKGQDFYCKLCRRSYSKRKAQDHVHGMLHHKELETVQGKDSSHECQACRVSCMGLYEYAKHISTAQHQANLKNIILKNVKPVSLFKTLSPQTIDQILERNKKLKREKKAKAKKKNKTKNKPIQKQAAMLQREGQPHKLASKPMKREQNKKINVRVNKEAQQKGSVNVVQNKENKVQRPSCQGEAPQLRREPPGRTWHQACVRDQSTQSIQQMRYGANFSVNNQHINVKAEPSHTRPVETRPHNNTTQDDASTELPQQMTWPAVCQYDFYSNRDSNAGDPITDNFSNHGNFIFDHDKNKCTRTSQPELEGPHCSTNPDPADMSVSAAAIRDVDVSGMLKQIRRALGVREPCRADREAKRQSSETGSQVADGSTTQQAESKNQEPPKAGTTPVQSPQVNNCASAEHLGGCPSKVAPAISKQSDLKMTQNTDQRLLVRDGLSNREKDSRIGLDSPVSLRQCTSKTVPTEPNLNICRKVRIAHESKTKGGTKAGLKPAQNIFHAKSRLSWMEIHNGAKMKNQDNMKGMPRFGIKFVRPPSLQENSTRLQDMDLPLSEGFHWESIPNSPSVPQSLSPQPQDTTDTTDSHRDTRSDSPLQEPVAAQGDGSNHTQSDSQLQEPVVEQDDQNNHTATLVLVKQEPKQKDATGGLRDNVANKRKNCMDDGISNKESSQRKKTTKTNKDHNQMDQLLAVSLREDKLSHLLQDVDISLVQARNVLQAAYTEVQRLLLLRQQFTAEVNSLRTTRIEILQGMQEGYSGSYNVTEKAVTSSANPAATIQPGNSPLPSSRASAMSSNHQTSATTSAPSPTLSLSAKPVKQEICHSATTGQASQPVSLIPDGRHVAPNQPLPLFPSNLLTPLLPGPSDLPTATSTHAALAASTSASTLLFPESSAMEREPAMERLQDTVLTVRLEEDHRHLVERESEKETRGKISRKQIKARDIATEISVPAKDSKASAPASDKGINESDDSVKLIQTSDVVIDIDDSDNEDSTQLITGDPNHRDPPQMSASVPPSQQNDTDRKVQLPLPVKDENIHAESEDEEPSLGAFVSHTGPVHGLQVYKSLLYTCSGDNTARAYSLTSMECKAVFEGHTNKVNCLLVSSLLNLPARLYTGSSDETIRCYSIKSLRCVGQISLPDSVLCLHTAWNILYAGLANGSVCSFDLKTLKHLDVLECHGPRGVSCLGTAQEGARRVLLVGSYDSTISVRDAKSGLLLRSLQGHSKTVLCMKVVNDLVFSGSSDTSVHAHNIHTGELVRIYKGHSNAVTSIVILGKVMVTACLDQLIRVYELQSHDRLQVYRGHSDMVMCMAIHKSVIYTGCFDGSVQALKLNLMENYRCRWQNCSLIFGIAEHLLQHLVGDHSNLNLQTVKCHWRSCSAFFATQQEIQQVLG</sequence>
<dbReference type="OMA" id="NHRCWWQ"/>
<dbReference type="FunFam" id="2.130.10.10:FF:000114">
    <property type="entry name" value="zinc finger protein 106 isoform X1"/>
    <property type="match status" value="1"/>
</dbReference>
<feature type="region of interest" description="Disordered" evidence="1">
    <location>
        <begin position="784"/>
        <end position="823"/>
    </location>
</feature>
<evidence type="ECO:0000313" key="3">
    <source>
        <dbReference type="Ensembl" id="ENSENLP00000042031.1"/>
    </source>
</evidence>
<feature type="region of interest" description="Disordered" evidence="1">
    <location>
        <begin position="119"/>
        <end position="161"/>
    </location>
</feature>
<keyword evidence="4" id="KW-1185">Reference proteome</keyword>
<feature type="compositionally biased region" description="Polar residues" evidence="1">
    <location>
        <begin position="258"/>
        <end position="268"/>
    </location>
</feature>
<dbReference type="SMART" id="SM00451">
    <property type="entry name" value="ZnF_U1"/>
    <property type="match status" value="2"/>
</dbReference>
<feature type="compositionally biased region" description="Polar residues" evidence="1">
    <location>
        <begin position="784"/>
        <end position="810"/>
    </location>
</feature>
<dbReference type="Pfam" id="PF00400">
    <property type="entry name" value="WD40"/>
    <property type="match status" value="2"/>
</dbReference>
<feature type="region of interest" description="Disordered" evidence="1">
    <location>
        <begin position="246"/>
        <end position="268"/>
    </location>
</feature>
<evidence type="ECO:0000259" key="2">
    <source>
        <dbReference type="PROSITE" id="PS00028"/>
    </source>
</evidence>
<feature type="compositionally biased region" description="Basic and acidic residues" evidence="1">
    <location>
        <begin position="1030"/>
        <end position="1039"/>
    </location>
</feature>
<evidence type="ECO:0000313" key="4">
    <source>
        <dbReference type="Proteomes" id="UP000472264"/>
    </source>
</evidence>
<dbReference type="GO" id="GO:0016020">
    <property type="term" value="C:membrane"/>
    <property type="evidence" value="ECO:0007669"/>
    <property type="project" value="TreeGrafter"/>
</dbReference>
<feature type="compositionally biased region" description="Polar residues" evidence="1">
    <location>
        <begin position="618"/>
        <end position="630"/>
    </location>
</feature>
<feature type="compositionally biased region" description="Low complexity" evidence="1">
    <location>
        <begin position="579"/>
        <end position="596"/>
    </location>
</feature>
<dbReference type="InterPro" id="IPR001680">
    <property type="entry name" value="WD40_rpt"/>
</dbReference>
<dbReference type="GO" id="GO:0005829">
    <property type="term" value="C:cytosol"/>
    <property type="evidence" value="ECO:0007669"/>
    <property type="project" value="TreeGrafter"/>
</dbReference>
<reference evidence="3" key="2">
    <citation type="submission" date="2025-08" db="UniProtKB">
        <authorList>
            <consortium name="Ensembl"/>
        </authorList>
    </citation>
    <scope>IDENTIFICATION</scope>
</reference>
<dbReference type="PROSITE" id="PS00028">
    <property type="entry name" value="ZINC_FINGER_C2H2_1"/>
    <property type="match status" value="1"/>
</dbReference>
<feature type="region of interest" description="Disordered" evidence="1">
    <location>
        <begin position="955"/>
        <end position="1039"/>
    </location>
</feature>
<dbReference type="Gene3D" id="2.130.10.10">
    <property type="entry name" value="YVTN repeat-like/Quinoprotein amine dehydrogenase"/>
    <property type="match status" value="2"/>
</dbReference>
<name>A0A665WDN7_ECHNA</name>
<feature type="region of interest" description="Disordered" evidence="1">
    <location>
        <begin position="364"/>
        <end position="418"/>
    </location>
</feature>
<feature type="compositionally biased region" description="Low complexity" evidence="1">
    <location>
        <begin position="811"/>
        <end position="823"/>
    </location>
</feature>
<dbReference type="PANTHER" id="PTHR14435:SF2">
    <property type="entry name" value="ZINC FINGER PROTEIN 106"/>
    <property type="match status" value="1"/>
</dbReference>
<dbReference type="Proteomes" id="UP000472264">
    <property type="component" value="Chromosome 24"/>
</dbReference>
<dbReference type="SUPFAM" id="SSF50978">
    <property type="entry name" value="WD40 repeat-like"/>
    <property type="match status" value="1"/>
</dbReference>
<feature type="region of interest" description="Disordered" evidence="1">
    <location>
        <begin position="189"/>
        <end position="211"/>
    </location>
</feature>
<dbReference type="InterPro" id="IPR003604">
    <property type="entry name" value="Matrin/U1-like-C_Znf_C2H2"/>
</dbReference>
<dbReference type="Ensembl" id="ENSENLT00000043115.1">
    <property type="protein sequence ID" value="ENSENLP00000042031.1"/>
    <property type="gene ID" value="ENSENLG00000018015.1"/>
</dbReference>
<feature type="region of interest" description="Disordered" evidence="1">
    <location>
        <begin position="570"/>
        <end position="694"/>
    </location>
</feature>
<dbReference type="InterPro" id="IPR013087">
    <property type="entry name" value="Znf_C2H2_type"/>
</dbReference>